<gene>
    <name evidence="2" type="ORF">BN863_19240</name>
</gene>
<protein>
    <submittedName>
        <fullName evidence="2">ThuA-like protein</fullName>
    </submittedName>
</protein>
<dbReference type="AlphaFoldDB" id="T2KMH8"/>
<dbReference type="Gene3D" id="3.40.50.880">
    <property type="match status" value="1"/>
</dbReference>
<dbReference type="EMBL" id="HG315671">
    <property type="protein sequence ID" value="CDF79636.1"/>
    <property type="molecule type" value="Genomic_DNA"/>
</dbReference>
<dbReference type="HOGENOM" id="CLU_089962_0_0_10"/>
<keyword evidence="3" id="KW-1185">Reference proteome</keyword>
<proteinExistence type="predicted"/>
<accession>T2KMH8</accession>
<evidence type="ECO:0000259" key="1">
    <source>
        <dbReference type="Pfam" id="PF06283"/>
    </source>
</evidence>
<dbReference type="Proteomes" id="UP000016160">
    <property type="component" value="Chromosome"/>
</dbReference>
<reference evidence="2 3" key="1">
    <citation type="journal article" date="2013" name="Appl. Environ. Microbiol.">
        <title>The genome of the alga-associated marine flavobacterium Formosa agariphila KMM 3901T reveals a broad potential for degradation of algal polysaccharides.</title>
        <authorList>
            <person name="Mann A.J."/>
            <person name="Hahnke R.L."/>
            <person name="Huang S."/>
            <person name="Werner J."/>
            <person name="Xing P."/>
            <person name="Barbeyron T."/>
            <person name="Huettel B."/>
            <person name="Stueber K."/>
            <person name="Reinhardt R."/>
            <person name="Harder J."/>
            <person name="Gloeckner F.O."/>
            <person name="Amann R.I."/>
            <person name="Teeling H."/>
        </authorList>
    </citation>
    <scope>NUCLEOTIDE SEQUENCE [LARGE SCALE GENOMIC DNA]</scope>
    <source>
        <strain evidence="3">DSM 15362 / KCTC 12365 / LMG 23005 / KMM 3901</strain>
    </source>
</reference>
<dbReference type="InterPro" id="IPR029062">
    <property type="entry name" value="Class_I_gatase-like"/>
</dbReference>
<evidence type="ECO:0000313" key="3">
    <source>
        <dbReference type="Proteomes" id="UP000016160"/>
    </source>
</evidence>
<organism evidence="2 3">
    <name type="scientific">Formosa agariphila (strain DSM 15362 / KCTC 12365 / LMG 23005 / KMM 3901 / M-2Alg 35-1)</name>
    <dbReference type="NCBI Taxonomy" id="1347342"/>
    <lineage>
        <taxon>Bacteria</taxon>
        <taxon>Pseudomonadati</taxon>
        <taxon>Bacteroidota</taxon>
        <taxon>Flavobacteriia</taxon>
        <taxon>Flavobacteriales</taxon>
        <taxon>Flavobacteriaceae</taxon>
        <taxon>Formosa</taxon>
    </lineage>
</organism>
<dbReference type="PATRIC" id="fig|1347342.6.peg.1927"/>
<dbReference type="SUPFAM" id="SSF52317">
    <property type="entry name" value="Class I glutamine amidotransferase-like"/>
    <property type="match status" value="1"/>
</dbReference>
<dbReference type="STRING" id="1347342.BN863_19240"/>
<dbReference type="PANTHER" id="PTHR40469">
    <property type="entry name" value="SECRETED GLYCOSYL HYDROLASE"/>
    <property type="match status" value="1"/>
</dbReference>
<sequence length="226" mass="25922">MHSQNKFYDYHDRNPEGKVHILYMAGGSWHDHLAVASILRKFLEVRHDYYITYSEDFRIFTRPLDQYDIIIMNGMPTEMEADEFEGFSNAVKEGMPVLGLHSATAALKKDDAHKSNYTDLIGADFGKHPPIYTIPVSIVNQDHPIVKNIGDFEIYDEMYFYKEKREDSTVLIEAEHEGVITPIAWIRSYGKGTVFYTSLGHGVGAATNKYFQQLVLNALIYLTENE</sequence>
<dbReference type="InterPro" id="IPR029010">
    <property type="entry name" value="ThuA-like"/>
</dbReference>
<dbReference type="PANTHER" id="PTHR40469:SF2">
    <property type="entry name" value="GALACTOSE-BINDING DOMAIN-LIKE SUPERFAMILY PROTEIN"/>
    <property type="match status" value="1"/>
</dbReference>
<name>T2KMH8_FORAG</name>
<dbReference type="Pfam" id="PF06283">
    <property type="entry name" value="ThuA"/>
    <property type="match status" value="1"/>
</dbReference>
<feature type="domain" description="ThuA-like" evidence="1">
    <location>
        <begin position="25"/>
        <end position="221"/>
    </location>
</feature>
<evidence type="ECO:0000313" key="2">
    <source>
        <dbReference type="EMBL" id="CDF79636.1"/>
    </source>
</evidence>
<dbReference type="eggNOG" id="COG3828">
    <property type="taxonomic scope" value="Bacteria"/>
</dbReference>